<dbReference type="KEGG" id="tut:107365789"/>
<dbReference type="eggNOG" id="ENOG502S04E">
    <property type="taxonomic scope" value="Eukaryota"/>
</dbReference>
<dbReference type="STRING" id="32264.T1KP41"/>
<keyword evidence="1" id="KW-1133">Transmembrane helix</keyword>
<dbReference type="Gene3D" id="3.50.4.10">
    <property type="entry name" value="Hepatocyte Growth Factor"/>
    <property type="match status" value="1"/>
</dbReference>
<protein>
    <recommendedName>
        <fullName evidence="4">Apple domain-containing protein</fullName>
    </recommendedName>
</protein>
<proteinExistence type="predicted"/>
<dbReference type="EMBL" id="CAEY01000286">
    <property type="status" value="NOT_ANNOTATED_CDS"/>
    <property type="molecule type" value="Genomic_DNA"/>
</dbReference>
<dbReference type="OrthoDB" id="6413948at2759"/>
<dbReference type="HOGENOM" id="CLU_038098_0_0_1"/>
<organism evidence="2 3">
    <name type="scientific">Tetranychus urticae</name>
    <name type="common">Two-spotted spider mite</name>
    <dbReference type="NCBI Taxonomy" id="32264"/>
    <lineage>
        <taxon>Eukaryota</taxon>
        <taxon>Metazoa</taxon>
        <taxon>Ecdysozoa</taxon>
        <taxon>Arthropoda</taxon>
        <taxon>Chelicerata</taxon>
        <taxon>Arachnida</taxon>
        <taxon>Acari</taxon>
        <taxon>Acariformes</taxon>
        <taxon>Trombidiformes</taxon>
        <taxon>Prostigmata</taxon>
        <taxon>Eleutherengona</taxon>
        <taxon>Raphignathae</taxon>
        <taxon>Tetranychoidea</taxon>
        <taxon>Tetranychidae</taxon>
        <taxon>Tetranychus</taxon>
    </lineage>
</organism>
<evidence type="ECO:0000256" key="1">
    <source>
        <dbReference type="SAM" id="Phobius"/>
    </source>
</evidence>
<dbReference type="OMA" id="QCASECA"/>
<dbReference type="SUPFAM" id="SSF57414">
    <property type="entry name" value="Hairpin loop containing domain-like"/>
    <property type="match status" value="1"/>
</dbReference>
<feature type="transmembrane region" description="Helical" evidence="1">
    <location>
        <begin position="925"/>
        <end position="948"/>
    </location>
</feature>
<dbReference type="Proteomes" id="UP000015104">
    <property type="component" value="Unassembled WGS sequence"/>
</dbReference>
<gene>
    <name evidence="2" type="primary">107365789</name>
</gene>
<keyword evidence="1" id="KW-0812">Transmembrane</keyword>
<reference evidence="3" key="1">
    <citation type="submission" date="2011-08" db="EMBL/GenBank/DDBJ databases">
        <authorList>
            <person name="Rombauts S."/>
        </authorList>
    </citation>
    <scope>NUCLEOTIDE SEQUENCE</scope>
    <source>
        <strain evidence="3">London</strain>
    </source>
</reference>
<dbReference type="EnsemblMetazoa" id="tetur16g03340.1">
    <property type="protein sequence ID" value="tetur16g03340.1"/>
    <property type="gene ID" value="tetur16g03340"/>
</dbReference>
<accession>T1KP41</accession>
<dbReference type="AlphaFoldDB" id="T1KP41"/>
<name>T1KP41_TETUR</name>
<reference evidence="2" key="2">
    <citation type="submission" date="2015-06" db="UniProtKB">
        <authorList>
            <consortium name="EnsemblMetazoa"/>
        </authorList>
    </citation>
    <scope>IDENTIFICATION</scope>
</reference>
<sequence length="978" mass="110239">MLFSLLNERNKMLFILSNVVILLSTIKTESATDLVVLPLSIPSKSANIHATLSDSNGANKYFIQESISASDTNIKGKIVISGEKDSYNVYYNTDSDFNKDRLVIHGTNCLAFAFKNNWDETLPGIKKPVTNLVLLMGPSILYRFDHSSLVWKSVAHKNIRGTMMKGATTDINGRLKITYYYKKHYADDSGIKHPSRIEFSGYDPYSTSYSNNENLILDIYLQNENDYDELANEVQPLPGIGCPYYLSTDGPSFPQMKTDYVHYTMYEYIQGSTTTQTFSEIHASRKFYLLRLKATLLGVTTEAIYDYNLGVSYLFEEYGGCRTLPLDLNAPGISYYTNFNLLTLLLIDSPYKYLGKLNLEHRSGFPVDAWETIRYDININGRKADKAVITQYFAESHDSEIFVGYTLVSTTIAIYQLDPSKKTYTLTDGITRDFINFEQAGSEDELHDIFSLKDCKYLTSDKTLTLAFKLQREGDNRSSQKLTTSQLYALKQRFMSSIISSENISPLRVDNLQYNFNDAQLEIEVTILDSPNLQYIFNSLTMSVSADTFKKMKKVQASTEFECLDKLSKSQDTITVVIYRPSDFSCGYLTNFDDLKEDAEIGEPCSIYHFPLHNLHRIDQEIPLDQIQNTFLKNVGKLYPMNSEYNAQSYRLIDVIDKTKNHGTSADDLQSKIRSDAKLNGNDQATVTVPDVKTLAGCYRTCHNSEQLKCNTFSFCSNGDCRVSSLLTEDSFNESHVEQDKTCSIYALNVINDYLKVPQRKLKTQTSIAVDKSIYSCAESCHASPDCFSFQYCNYHCSFGGVYSDAATEYDGECSVFLPKVSEKYQKTGNKIVSDVLYTEINLNFEQCASLCHGWSDGDTECKSFNYCPKSKTESSCSLTQFSVKSSNTKTTEGSDCSNYELKVESNGKKKKESSSTAQGTSGSGAFGIIMLFLFVGALLGFAAPFGYTKVKKIRNVSEAEENFTWTKQVDEHAENIN</sequence>
<evidence type="ECO:0000313" key="2">
    <source>
        <dbReference type="EnsemblMetazoa" id="tetur16g03340.1"/>
    </source>
</evidence>
<evidence type="ECO:0008006" key="4">
    <source>
        <dbReference type="Google" id="ProtNLM"/>
    </source>
</evidence>
<evidence type="ECO:0000313" key="3">
    <source>
        <dbReference type="Proteomes" id="UP000015104"/>
    </source>
</evidence>
<keyword evidence="3" id="KW-1185">Reference proteome</keyword>
<keyword evidence="1" id="KW-0472">Membrane</keyword>